<dbReference type="PROSITE" id="PS51186">
    <property type="entry name" value="GNAT"/>
    <property type="match status" value="1"/>
</dbReference>
<dbReference type="SUPFAM" id="SSF55729">
    <property type="entry name" value="Acyl-CoA N-acyltransferases (Nat)"/>
    <property type="match status" value="1"/>
</dbReference>
<dbReference type="PANTHER" id="PTHR43420">
    <property type="entry name" value="ACETYLTRANSFERASE"/>
    <property type="match status" value="1"/>
</dbReference>
<protein>
    <submittedName>
        <fullName evidence="4">Putative GNAT family N-acyltransferase</fullName>
    </submittedName>
</protein>
<keyword evidence="2 4" id="KW-0012">Acyltransferase</keyword>
<dbReference type="RefSeq" id="WP_317127727.1">
    <property type="nucleotide sequence ID" value="NZ_CP042432.1"/>
</dbReference>
<dbReference type="Gene3D" id="3.40.630.30">
    <property type="match status" value="1"/>
</dbReference>
<dbReference type="EMBL" id="SMAD01000004">
    <property type="protein sequence ID" value="TCS87818.1"/>
    <property type="molecule type" value="Genomic_DNA"/>
</dbReference>
<dbReference type="CDD" id="cd04301">
    <property type="entry name" value="NAT_SF"/>
    <property type="match status" value="1"/>
</dbReference>
<comment type="caution">
    <text evidence="4">The sequence shown here is derived from an EMBL/GenBank/DDBJ whole genome shotgun (WGS) entry which is preliminary data.</text>
</comment>
<dbReference type="InterPro" id="IPR000182">
    <property type="entry name" value="GNAT_dom"/>
</dbReference>
<keyword evidence="5" id="KW-1185">Reference proteome</keyword>
<evidence type="ECO:0000259" key="3">
    <source>
        <dbReference type="PROSITE" id="PS51186"/>
    </source>
</evidence>
<dbReference type="PANTHER" id="PTHR43420:SF47">
    <property type="entry name" value="N-ACETYLTRANSFERASE DOMAIN-CONTAINING PROTEIN"/>
    <property type="match status" value="1"/>
</dbReference>
<dbReference type="InterPro" id="IPR050680">
    <property type="entry name" value="YpeA/RimI_acetyltransf"/>
</dbReference>
<gene>
    <name evidence="4" type="ORF">EDD80_104168</name>
</gene>
<dbReference type="InterPro" id="IPR016181">
    <property type="entry name" value="Acyl_CoA_acyltransferase"/>
</dbReference>
<evidence type="ECO:0000256" key="1">
    <source>
        <dbReference type="ARBA" id="ARBA00022679"/>
    </source>
</evidence>
<feature type="domain" description="N-acetyltransferase" evidence="3">
    <location>
        <begin position="5"/>
        <end position="144"/>
    </location>
</feature>
<dbReference type="Proteomes" id="UP000295807">
    <property type="component" value="Unassembled WGS sequence"/>
</dbReference>
<evidence type="ECO:0000313" key="4">
    <source>
        <dbReference type="EMBL" id="TCS87818.1"/>
    </source>
</evidence>
<dbReference type="AlphaFoldDB" id="A0A4V2UTU9"/>
<proteinExistence type="predicted"/>
<evidence type="ECO:0000313" key="5">
    <source>
        <dbReference type="Proteomes" id="UP000295807"/>
    </source>
</evidence>
<keyword evidence="1 4" id="KW-0808">Transferase</keyword>
<evidence type="ECO:0000256" key="2">
    <source>
        <dbReference type="ARBA" id="ARBA00023315"/>
    </source>
</evidence>
<dbReference type="GO" id="GO:0016747">
    <property type="term" value="F:acyltransferase activity, transferring groups other than amino-acyl groups"/>
    <property type="evidence" value="ECO:0007669"/>
    <property type="project" value="InterPro"/>
</dbReference>
<accession>A0A4V2UTU9</accession>
<organism evidence="4 5">
    <name type="scientific">Anseongella ginsenosidimutans</name>
    <dbReference type="NCBI Taxonomy" id="496056"/>
    <lineage>
        <taxon>Bacteria</taxon>
        <taxon>Pseudomonadati</taxon>
        <taxon>Bacteroidota</taxon>
        <taxon>Sphingobacteriia</taxon>
        <taxon>Sphingobacteriales</taxon>
        <taxon>Sphingobacteriaceae</taxon>
        <taxon>Anseongella</taxon>
    </lineage>
</organism>
<sequence length="145" mass="16558">MMMKVLVNKVSSAEELELVFSIRQKVFVEEQQVSPEEEYDEFEAVSVHFLAKLNGTPAGTARWRKTGQGYKLERFAVLKEFRGSGLGSALMKALLSDLPADASSVYLNAQLDARKLYEKFGFRQEGEEFLEAGIRHYRMRLIPVY</sequence>
<dbReference type="Pfam" id="PF13673">
    <property type="entry name" value="Acetyltransf_10"/>
    <property type="match status" value="1"/>
</dbReference>
<reference evidence="4 5" key="1">
    <citation type="submission" date="2019-03" db="EMBL/GenBank/DDBJ databases">
        <title>Genomic Encyclopedia of Type Strains, Phase IV (KMG-IV): sequencing the most valuable type-strain genomes for metagenomic binning, comparative biology and taxonomic classification.</title>
        <authorList>
            <person name="Goeker M."/>
        </authorList>
    </citation>
    <scope>NUCLEOTIDE SEQUENCE [LARGE SCALE GENOMIC DNA]</scope>
    <source>
        <strain evidence="4 5">DSM 21100</strain>
    </source>
</reference>
<name>A0A4V2UTU9_9SPHI</name>